<feature type="region of interest" description="Disordered" evidence="1">
    <location>
        <begin position="1"/>
        <end position="22"/>
    </location>
</feature>
<evidence type="ECO:0000256" key="1">
    <source>
        <dbReference type="SAM" id="MobiDB-lite"/>
    </source>
</evidence>
<name>A0A9P7VJ36_9AGAR</name>
<dbReference type="RefSeq" id="XP_043034785.1">
    <property type="nucleotide sequence ID" value="XM_043184522.1"/>
</dbReference>
<evidence type="ECO:0000313" key="3">
    <source>
        <dbReference type="Proteomes" id="UP000812287"/>
    </source>
</evidence>
<protein>
    <submittedName>
        <fullName evidence="2">Uncharacterized protein</fullName>
    </submittedName>
</protein>
<keyword evidence="3" id="KW-1185">Reference proteome</keyword>
<accession>A0A9P7VJ36</accession>
<dbReference type="AlphaFoldDB" id="A0A9P7VJ36"/>
<dbReference type="Proteomes" id="UP000812287">
    <property type="component" value="Unassembled WGS sequence"/>
</dbReference>
<gene>
    <name evidence="2" type="ORF">BT62DRAFT_923503</name>
</gene>
<proteinExistence type="predicted"/>
<reference evidence="2" key="1">
    <citation type="submission" date="2020-11" db="EMBL/GenBank/DDBJ databases">
        <title>Adaptations for nitrogen fixation in a non-lichenized fungal sporocarp promotes dispersal by wood-feeding termites.</title>
        <authorList>
            <consortium name="DOE Joint Genome Institute"/>
            <person name="Koch R.A."/>
            <person name="Yoon G."/>
            <person name="Arayal U."/>
            <person name="Lail K."/>
            <person name="Amirebrahimi M."/>
            <person name="Labutti K."/>
            <person name="Lipzen A."/>
            <person name="Riley R."/>
            <person name="Barry K."/>
            <person name="Henrissat B."/>
            <person name="Grigoriev I.V."/>
            <person name="Herr J.R."/>
            <person name="Aime M.C."/>
        </authorList>
    </citation>
    <scope>NUCLEOTIDE SEQUENCE</scope>
    <source>
        <strain evidence="2">MCA 3950</strain>
    </source>
</reference>
<evidence type="ECO:0000313" key="2">
    <source>
        <dbReference type="EMBL" id="KAG7441285.1"/>
    </source>
</evidence>
<dbReference type="GeneID" id="66106819"/>
<feature type="compositionally biased region" description="Basic and acidic residues" evidence="1">
    <location>
        <begin position="1"/>
        <end position="13"/>
    </location>
</feature>
<dbReference type="EMBL" id="MU250562">
    <property type="protein sequence ID" value="KAG7441285.1"/>
    <property type="molecule type" value="Genomic_DNA"/>
</dbReference>
<comment type="caution">
    <text evidence="2">The sequence shown here is derived from an EMBL/GenBank/DDBJ whole genome shotgun (WGS) entry which is preliminary data.</text>
</comment>
<organism evidence="2 3">
    <name type="scientific">Guyanagaster necrorhizus</name>
    <dbReference type="NCBI Taxonomy" id="856835"/>
    <lineage>
        <taxon>Eukaryota</taxon>
        <taxon>Fungi</taxon>
        <taxon>Dikarya</taxon>
        <taxon>Basidiomycota</taxon>
        <taxon>Agaricomycotina</taxon>
        <taxon>Agaricomycetes</taxon>
        <taxon>Agaricomycetidae</taxon>
        <taxon>Agaricales</taxon>
        <taxon>Marasmiineae</taxon>
        <taxon>Physalacriaceae</taxon>
        <taxon>Guyanagaster</taxon>
    </lineage>
</organism>
<sequence>MKTRKKQEEQKKQEQKKKKRMSTMMRINVMMNRGMKRMMLMDHPVEAGAPKSLLVMRRIIIRDIVAIQNRGMKRMKLISHPIEAPLGQHLVTRMMDLCIIDKEKSDMENGIQMMILMGITFAFGVSTHQEMSHWGSLFKNVVNFGCIRMFQQGASHVMESISAMYCVENMARIITSISPWLMLIEQQWWDREMRWMPRSVDGPCTGWYHELTAVPLVHGPCTLVGGMSVSQYIKSMAICI</sequence>